<feature type="compositionally biased region" description="Pro residues" evidence="1">
    <location>
        <begin position="232"/>
        <end position="243"/>
    </location>
</feature>
<name>A0AAD2CWZ5_9STRA</name>
<feature type="compositionally biased region" description="Acidic residues" evidence="1">
    <location>
        <begin position="216"/>
        <end position="225"/>
    </location>
</feature>
<feature type="compositionally biased region" description="Low complexity" evidence="1">
    <location>
        <begin position="244"/>
        <end position="281"/>
    </location>
</feature>
<dbReference type="InterPro" id="IPR001846">
    <property type="entry name" value="VWF_type-D"/>
</dbReference>
<gene>
    <name evidence="4" type="ORF">CYCCA115_LOCUS10253</name>
</gene>
<dbReference type="EMBL" id="CAKOGP040001591">
    <property type="protein sequence ID" value="CAJ1946112.1"/>
    <property type="molecule type" value="Genomic_DNA"/>
</dbReference>
<evidence type="ECO:0000259" key="3">
    <source>
        <dbReference type="PROSITE" id="PS51233"/>
    </source>
</evidence>
<sequence length="558" mass="59858">MKLNSNILTAVVAAAALANVVNAASVATCAEQSSCISFNMTKLETSACSVAGDCTVEVCMDVNGGNEGCGKGSVDSFSHMCMQASSSGCPQWQDPDELIPKMGAGDDTTCSASGIEDQAAFDGKCTDGKDVTMCQEGKPGQTLYWILKDGSDTTQEDVTIPMPFVTEGSDSCESSARCFNYQYKCGTDGSPRQSRFERTWAFTIPEGTGDACDVCAGDESDEPEDPVVQSPPSTPTDPSPSSPSEPASSPSSPTEPAATTPSSPTEPGSPTDGGDPPITGGNPPPATPPATGSEGSPTPGSNGDPHFKTWNGEHFEFHGQCDLVLAKDADFAEGLGLDIQIRTKLVRYWSYIKRAAIRIGEDILEIEGSSDLAEIDPIFWINFDYQPEDVKTIGGFPLKVITGKARFRKHHFEIDLSSKYPGVKIEIHTMKEFIKVDFVGASEEAFGNVQGILGEFKSGKTLARDGQTVVDDYTLLGNEWQVQPVDTMLFHDISDPQFPKRCVLPEDPQGQRRRRLEESSVTVEDAEKACSTLADELSRKDCVYDIIATQDMDMVGAF</sequence>
<evidence type="ECO:0000313" key="4">
    <source>
        <dbReference type="EMBL" id="CAJ1946112.1"/>
    </source>
</evidence>
<dbReference type="AlphaFoldDB" id="A0AAD2CWZ5"/>
<feature type="signal peptide" evidence="2">
    <location>
        <begin position="1"/>
        <end position="23"/>
    </location>
</feature>
<keyword evidence="2" id="KW-0732">Signal</keyword>
<dbReference type="PROSITE" id="PS51233">
    <property type="entry name" value="VWFD"/>
    <property type="match status" value="1"/>
</dbReference>
<feature type="domain" description="VWFD" evidence="3">
    <location>
        <begin position="297"/>
        <end position="488"/>
    </location>
</feature>
<reference evidence="4" key="1">
    <citation type="submission" date="2023-08" db="EMBL/GenBank/DDBJ databases">
        <authorList>
            <person name="Audoor S."/>
            <person name="Bilcke G."/>
        </authorList>
    </citation>
    <scope>NUCLEOTIDE SEQUENCE</scope>
</reference>
<feature type="region of interest" description="Disordered" evidence="1">
    <location>
        <begin position="206"/>
        <end position="309"/>
    </location>
</feature>
<dbReference type="Proteomes" id="UP001295423">
    <property type="component" value="Unassembled WGS sequence"/>
</dbReference>
<feature type="chain" id="PRO_5042136059" description="VWFD domain-containing protein" evidence="2">
    <location>
        <begin position="24"/>
        <end position="558"/>
    </location>
</feature>
<keyword evidence="5" id="KW-1185">Reference proteome</keyword>
<protein>
    <recommendedName>
        <fullName evidence="3">VWFD domain-containing protein</fullName>
    </recommendedName>
</protein>
<evidence type="ECO:0000313" key="5">
    <source>
        <dbReference type="Proteomes" id="UP001295423"/>
    </source>
</evidence>
<proteinExistence type="predicted"/>
<evidence type="ECO:0000256" key="1">
    <source>
        <dbReference type="SAM" id="MobiDB-lite"/>
    </source>
</evidence>
<comment type="caution">
    <text evidence="4">The sequence shown here is derived from an EMBL/GenBank/DDBJ whole genome shotgun (WGS) entry which is preliminary data.</text>
</comment>
<evidence type="ECO:0000256" key="2">
    <source>
        <dbReference type="SAM" id="SignalP"/>
    </source>
</evidence>
<accession>A0AAD2CWZ5</accession>
<organism evidence="4 5">
    <name type="scientific">Cylindrotheca closterium</name>
    <dbReference type="NCBI Taxonomy" id="2856"/>
    <lineage>
        <taxon>Eukaryota</taxon>
        <taxon>Sar</taxon>
        <taxon>Stramenopiles</taxon>
        <taxon>Ochrophyta</taxon>
        <taxon>Bacillariophyta</taxon>
        <taxon>Bacillariophyceae</taxon>
        <taxon>Bacillariophycidae</taxon>
        <taxon>Bacillariales</taxon>
        <taxon>Bacillariaceae</taxon>
        <taxon>Cylindrotheca</taxon>
    </lineage>
</organism>